<dbReference type="InterPro" id="IPR009057">
    <property type="entry name" value="Homeodomain-like_sf"/>
</dbReference>
<comment type="caution">
    <text evidence="6">The sequence shown here is derived from an EMBL/GenBank/DDBJ whole genome shotgun (WGS) entry which is preliminary data.</text>
</comment>
<keyword evidence="7" id="KW-1185">Reference proteome</keyword>
<organism evidence="6 7">
    <name type="scientific">Nonomuraea mesophila</name>
    <dbReference type="NCBI Taxonomy" id="2530382"/>
    <lineage>
        <taxon>Bacteria</taxon>
        <taxon>Bacillati</taxon>
        <taxon>Actinomycetota</taxon>
        <taxon>Actinomycetes</taxon>
        <taxon>Streptosporangiales</taxon>
        <taxon>Streptosporangiaceae</taxon>
        <taxon>Nonomuraea</taxon>
    </lineage>
</organism>
<dbReference type="Pfam" id="PF16859">
    <property type="entry name" value="TetR_C_11"/>
    <property type="match status" value="1"/>
</dbReference>
<dbReference type="SUPFAM" id="SSF48498">
    <property type="entry name" value="Tetracyclin repressor-like, C-terminal domain"/>
    <property type="match status" value="1"/>
</dbReference>
<keyword evidence="3" id="KW-0804">Transcription</keyword>
<dbReference type="Proteomes" id="UP000295136">
    <property type="component" value="Unassembled WGS sequence"/>
</dbReference>
<protein>
    <submittedName>
        <fullName evidence="6">TetR/AcrR family transcriptional regulator</fullName>
    </submittedName>
</protein>
<evidence type="ECO:0000256" key="4">
    <source>
        <dbReference type="PROSITE-ProRule" id="PRU00335"/>
    </source>
</evidence>
<dbReference type="PANTHER" id="PTHR30055:SF148">
    <property type="entry name" value="TETR-FAMILY TRANSCRIPTIONAL REGULATOR"/>
    <property type="match status" value="1"/>
</dbReference>
<dbReference type="Pfam" id="PF00440">
    <property type="entry name" value="TetR_N"/>
    <property type="match status" value="1"/>
</dbReference>
<dbReference type="Gene3D" id="1.10.10.60">
    <property type="entry name" value="Homeodomain-like"/>
    <property type="match status" value="1"/>
</dbReference>
<dbReference type="Gene3D" id="1.10.357.10">
    <property type="entry name" value="Tetracycline Repressor, domain 2"/>
    <property type="match status" value="1"/>
</dbReference>
<evidence type="ECO:0000259" key="5">
    <source>
        <dbReference type="PROSITE" id="PS50977"/>
    </source>
</evidence>
<evidence type="ECO:0000256" key="2">
    <source>
        <dbReference type="ARBA" id="ARBA00023125"/>
    </source>
</evidence>
<feature type="DNA-binding region" description="H-T-H motif" evidence="4">
    <location>
        <begin position="35"/>
        <end position="54"/>
    </location>
</feature>
<sequence length="197" mass="21703">MTRAPNPDRRRDASRKATLAAALELCVERGYAAVTVDAIATRAGVSKATIYRWWPAKSAIVLEAVDEAAPIPETFPDTGDLASDLHAWLSGILGVFHDPRLGPAFTGVLAESQLDANLAHQLRERLINHRVAQLDERMTKARKNSELAPDADLEVALDILHSPIYRRQVLHYPLPDDAYLTRLIALVMRAIGPTRAD</sequence>
<dbReference type="AlphaFoldDB" id="A0A4R5FVQ7"/>
<evidence type="ECO:0000256" key="1">
    <source>
        <dbReference type="ARBA" id="ARBA00023015"/>
    </source>
</evidence>
<reference evidence="6 7" key="1">
    <citation type="submission" date="2019-03" db="EMBL/GenBank/DDBJ databases">
        <title>Draft genome sequences of novel Actinobacteria.</title>
        <authorList>
            <person name="Sahin N."/>
            <person name="Ay H."/>
            <person name="Saygin H."/>
        </authorList>
    </citation>
    <scope>NUCLEOTIDE SEQUENCE [LARGE SCALE GENOMIC DNA]</scope>
    <source>
        <strain evidence="6 7">6K102</strain>
    </source>
</reference>
<dbReference type="PANTHER" id="PTHR30055">
    <property type="entry name" value="HTH-TYPE TRANSCRIPTIONAL REGULATOR RUTR"/>
    <property type="match status" value="1"/>
</dbReference>
<gene>
    <name evidence="6" type="ORF">E1295_04215</name>
</gene>
<dbReference type="InterPro" id="IPR011075">
    <property type="entry name" value="TetR_C"/>
</dbReference>
<dbReference type="InterPro" id="IPR050109">
    <property type="entry name" value="HTH-type_TetR-like_transc_reg"/>
</dbReference>
<dbReference type="InterPro" id="IPR001647">
    <property type="entry name" value="HTH_TetR"/>
</dbReference>
<accession>A0A4R5FVQ7</accession>
<dbReference type="RefSeq" id="WP_132628329.1">
    <property type="nucleotide sequence ID" value="NZ_SMLD01000007.1"/>
</dbReference>
<dbReference type="InterPro" id="IPR036271">
    <property type="entry name" value="Tet_transcr_reg_TetR-rel_C_sf"/>
</dbReference>
<feature type="domain" description="HTH tetR-type" evidence="5">
    <location>
        <begin position="12"/>
        <end position="72"/>
    </location>
</feature>
<proteinExistence type="predicted"/>
<dbReference type="SUPFAM" id="SSF46689">
    <property type="entry name" value="Homeodomain-like"/>
    <property type="match status" value="1"/>
</dbReference>
<dbReference type="PROSITE" id="PS50977">
    <property type="entry name" value="HTH_TETR_2"/>
    <property type="match status" value="1"/>
</dbReference>
<dbReference type="GO" id="GO:0000976">
    <property type="term" value="F:transcription cis-regulatory region binding"/>
    <property type="evidence" value="ECO:0007669"/>
    <property type="project" value="TreeGrafter"/>
</dbReference>
<keyword evidence="2 4" id="KW-0238">DNA-binding</keyword>
<evidence type="ECO:0000313" key="7">
    <source>
        <dbReference type="Proteomes" id="UP000295136"/>
    </source>
</evidence>
<dbReference type="EMBL" id="SMLD01000007">
    <property type="protein sequence ID" value="TDE58816.1"/>
    <property type="molecule type" value="Genomic_DNA"/>
</dbReference>
<evidence type="ECO:0000256" key="3">
    <source>
        <dbReference type="ARBA" id="ARBA00023163"/>
    </source>
</evidence>
<dbReference type="PRINTS" id="PR00455">
    <property type="entry name" value="HTHTETR"/>
</dbReference>
<keyword evidence="1" id="KW-0805">Transcription regulation</keyword>
<name>A0A4R5FVQ7_9ACTN</name>
<dbReference type="GO" id="GO:0003700">
    <property type="term" value="F:DNA-binding transcription factor activity"/>
    <property type="evidence" value="ECO:0007669"/>
    <property type="project" value="TreeGrafter"/>
</dbReference>
<evidence type="ECO:0000313" key="6">
    <source>
        <dbReference type="EMBL" id="TDE58816.1"/>
    </source>
</evidence>